<dbReference type="PANTHER" id="PTHR37944:SF1">
    <property type="entry name" value="PORIN B"/>
    <property type="match status" value="1"/>
</dbReference>
<protein>
    <submittedName>
        <fullName evidence="3">Porin b outer (Glucose porin) transmembrane protein</fullName>
    </submittedName>
</protein>
<gene>
    <name evidence="3" type="ORF">RD1301_v1_160001</name>
</gene>
<dbReference type="InterPro" id="IPR052932">
    <property type="entry name" value="OprB_Porin"/>
</dbReference>
<dbReference type="GO" id="GO:0015288">
    <property type="term" value="F:porin activity"/>
    <property type="evidence" value="ECO:0007669"/>
    <property type="project" value="InterPro"/>
</dbReference>
<evidence type="ECO:0000313" key="3">
    <source>
        <dbReference type="EMBL" id="CUV59000.1"/>
    </source>
</evidence>
<dbReference type="Pfam" id="PF04966">
    <property type="entry name" value="OprB"/>
    <property type="match status" value="1"/>
</dbReference>
<dbReference type="PANTHER" id="PTHR37944">
    <property type="entry name" value="PORIN B"/>
    <property type="match status" value="1"/>
</dbReference>
<comment type="similarity">
    <text evidence="1 2">Belongs to the OprB family.</text>
</comment>
<proteinExistence type="inferred from homology"/>
<keyword evidence="3" id="KW-0472">Membrane</keyword>
<dbReference type="EMBL" id="LN899822">
    <property type="protein sequence ID" value="CUV59000.1"/>
    <property type="molecule type" value="Genomic_DNA"/>
</dbReference>
<evidence type="ECO:0000256" key="1">
    <source>
        <dbReference type="ARBA" id="ARBA00008769"/>
    </source>
</evidence>
<evidence type="ECO:0000256" key="2">
    <source>
        <dbReference type="RuleBase" id="RU363072"/>
    </source>
</evidence>
<reference evidence="3" key="1">
    <citation type="submission" date="2015-10" db="EMBL/GenBank/DDBJ databases">
        <authorList>
            <person name="Gilbert D.G."/>
        </authorList>
    </citation>
    <scope>NUCLEOTIDE SEQUENCE</scope>
    <source>
        <strain evidence="3">Phyl III-seqv23</strain>
    </source>
</reference>
<sequence>MGVQYKGPFNRLADTVGFAVGATHNNGRFADFVRQTNARTGQNTIAGDGYEYVSELYYSWSPVPSVYFRPNLQYIMHPGGTSQNKNAFVVGLKSGITF</sequence>
<dbReference type="GO" id="GO:0008643">
    <property type="term" value="P:carbohydrate transport"/>
    <property type="evidence" value="ECO:0007669"/>
    <property type="project" value="InterPro"/>
</dbReference>
<dbReference type="GO" id="GO:0016020">
    <property type="term" value="C:membrane"/>
    <property type="evidence" value="ECO:0007669"/>
    <property type="project" value="InterPro"/>
</dbReference>
<dbReference type="Gene3D" id="2.40.160.180">
    <property type="entry name" value="Carbohydrate-selective porin OprB"/>
    <property type="match status" value="1"/>
</dbReference>
<accession>A0A0S4X4Y9</accession>
<dbReference type="AlphaFoldDB" id="A0A0S4X4Y9"/>
<organism evidence="3">
    <name type="scientific">Ralstonia solanacearum</name>
    <name type="common">Pseudomonas solanacearum</name>
    <dbReference type="NCBI Taxonomy" id="305"/>
    <lineage>
        <taxon>Bacteria</taxon>
        <taxon>Pseudomonadati</taxon>
        <taxon>Pseudomonadota</taxon>
        <taxon>Betaproteobacteria</taxon>
        <taxon>Burkholderiales</taxon>
        <taxon>Burkholderiaceae</taxon>
        <taxon>Ralstonia</taxon>
        <taxon>Ralstonia solanacearum species complex</taxon>
    </lineage>
</organism>
<dbReference type="InterPro" id="IPR007049">
    <property type="entry name" value="Carb-sel_porin_OprB"/>
</dbReference>
<dbReference type="InterPro" id="IPR038673">
    <property type="entry name" value="OprB_sf"/>
</dbReference>
<keyword evidence="3" id="KW-0812">Transmembrane</keyword>
<name>A0A0S4X4Y9_RALSL</name>